<keyword evidence="2" id="KW-0479">Metal-binding</keyword>
<keyword evidence="3 6" id="KW-0547">Nucleotide-binding</keyword>
<dbReference type="GO" id="GO:0003924">
    <property type="term" value="F:GTPase activity"/>
    <property type="evidence" value="ECO:0007669"/>
    <property type="project" value="UniProtKB-UniRule"/>
</dbReference>
<evidence type="ECO:0000313" key="9">
    <source>
        <dbReference type="EMBL" id="SEJ09937.1"/>
    </source>
</evidence>
<feature type="coiled-coil region" evidence="7">
    <location>
        <begin position="346"/>
        <end position="373"/>
    </location>
</feature>
<comment type="function">
    <text evidence="6">GTPase that associates with the 50S ribosomal subunit and may have a role during protein synthesis or ribosome biogenesis.</text>
</comment>
<comment type="similarity">
    <text evidence="6">Belongs to the TRAFAC class OBG-HflX-like GTPase superfamily. HflX GTPase family.</text>
</comment>
<comment type="subcellular location">
    <subcellularLocation>
        <location evidence="6">Cytoplasm</location>
    </subcellularLocation>
    <text evidence="6">May associate with membranes.</text>
</comment>
<dbReference type="Pfam" id="PF13167">
    <property type="entry name" value="GTP-bdg_N"/>
    <property type="match status" value="1"/>
</dbReference>
<proteinExistence type="inferred from homology"/>
<evidence type="ECO:0000256" key="6">
    <source>
        <dbReference type="HAMAP-Rule" id="MF_00900"/>
    </source>
</evidence>
<feature type="domain" description="Hflx-type G" evidence="8">
    <location>
        <begin position="380"/>
        <end position="545"/>
    </location>
</feature>
<comment type="subunit">
    <text evidence="6">Monomer. Associates with the 50S ribosomal subunit.</text>
</comment>
<dbReference type="GO" id="GO:0005737">
    <property type="term" value="C:cytoplasm"/>
    <property type="evidence" value="ECO:0007669"/>
    <property type="project" value="UniProtKB-SubCell"/>
</dbReference>
<evidence type="ECO:0000259" key="8">
    <source>
        <dbReference type="PROSITE" id="PS51705"/>
    </source>
</evidence>
<dbReference type="Gene3D" id="3.40.50.300">
    <property type="entry name" value="P-loop containing nucleotide triphosphate hydrolases"/>
    <property type="match status" value="1"/>
</dbReference>
<dbReference type="FunFam" id="3.40.50.11060:FF:000001">
    <property type="entry name" value="GTPase HflX"/>
    <property type="match status" value="1"/>
</dbReference>
<evidence type="ECO:0000256" key="4">
    <source>
        <dbReference type="ARBA" id="ARBA00022842"/>
    </source>
</evidence>
<sequence length="603" mass="67405">MEVHGDTKGIKKYILDQLNAIYDLQIPLGQISTNEINEKMLEITQMINREVAVYINRQGKVMQVAIGDTSTISLPEIKERTSTLRLSGIRCIHTHPSGDTRLSQPDLSSLRRMRFDAMVAIGQQGSDMLASIAFFTGEYDEDDVPQLQGLGPTSLTEIHQINLTYLTMLIDKQLAKHNALMTIDDEERTILAGIDLANSKSTWTIEDSLKELEQLAETAGAKIVATVTQKKDRPDMALFFGKGKIQEISMLIQETNANMIVFDDELSPSQQRNIELMLGIKVLDRTALILDIFAQRARSHEGKLQVELAQLRYALPRISGQGLVLSRLGGGIGTRGPGETKMEVDRRHIRSKINDIEKQIEAIKKQRQLHRENRESSNISTVALVGYTNSGKSTLLNALTGSDVFAEDKLFATLDPTTRQVTLSTNQKVLITDTVGFIQKLPHHLVSAFRATLEEVQSADLLLHVIDSSQINYKQQMDSVVTVLRELKTADKPTLNVFNKIDNLNDDDTLKTMLTTPDSIGISAKQNMNLDLLKTKIEEYFAGKNVNLELLIPYDEGSAITLLHEIAMVQSTQYNEAGTLIKASVPREEINKFKKYMLEETTI</sequence>
<dbReference type="InterPro" id="IPR030394">
    <property type="entry name" value="G_HFLX_dom"/>
</dbReference>
<dbReference type="SUPFAM" id="SSF52540">
    <property type="entry name" value="P-loop containing nucleoside triphosphate hydrolases"/>
    <property type="match status" value="1"/>
</dbReference>
<dbReference type="InterPro" id="IPR032305">
    <property type="entry name" value="GTP-bd_M"/>
</dbReference>
<keyword evidence="7" id="KW-0175">Coiled coil</keyword>
<dbReference type="Pfam" id="PF01926">
    <property type="entry name" value="MMR_HSR1"/>
    <property type="match status" value="1"/>
</dbReference>
<dbReference type="STRING" id="84035.SAMN05660742_103156"/>
<dbReference type="Pfam" id="PF16360">
    <property type="entry name" value="GTP-bdg_M"/>
    <property type="match status" value="1"/>
</dbReference>
<dbReference type="GO" id="GO:0043022">
    <property type="term" value="F:ribosome binding"/>
    <property type="evidence" value="ECO:0007669"/>
    <property type="project" value="TreeGrafter"/>
</dbReference>
<keyword evidence="4" id="KW-0460">Magnesium</keyword>
<dbReference type="InterPro" id="IPR027417">
    <property type="entry name" value="P-loop_NTPase"/>
</dbReference>
<dbReference type="NCBIfam" id="TIGR00231">
    <property type="entry name" value="small_GTP"/>
    <property type="match status" value="1"/>
</dbReference>
<keyword evidence="1 6" id="KW-0963">Cytoplasm</keyword>
<dbReference type="PRINTS" id="PR00326">
    <property type="entry name" value="GTP1OBG"/>
</dbReference>
<dbReference type="PROSITE" id="PS51705">
    <property type="entry name" value="G_HFLX"/>
    <property type="match status" value="1"/>
</dbReference>
<dbReference type="HAMAP" id="MF_00900">
    <property type="entry name" value="GTPase_HflX"/>
    <property type="match status" value="1"/>
</dbReference>
<evidence type="ECO:0000256" key="2">
    <source>
        <dbReference type="ARBA" id="ARBA00022723"/>
    </source>
</evidence>
<keyword evidence="10" id="KW-1185">Reference proteome</keyword>
<evidence type="ECO:0000256" key="1">
    <source>
        <dbReference type="ARBA" id="ARBA00022490"/>
    </source>
</evidence>
<dbReference type="Gene3D" id="3.40.50.11060">
    <property type="entry name" value="GTPase HflX, N-terminal domain"/>
    <property type="match status" value="1"/>
</dbReference>
<accession>A0A1H6W7A6</accession>
<gene>
    <name evidence="6" type="primary">hflX</name>
    <name evidence="9" type="ORF">SAMN05660742_103156</name>
</gene>
<dbReference type="InterPro" id="IPR005225">
    <property type="entry name" value="Small_GTP-bd"/>
</dbReference>
<dbReference type="InterPro" id="IPR016496">
    <property type="entry name" value="GTPase_HflX"/>
</dbReference>
<evidence type="ECO:0000256" key="3">
    <source>
        <dbReference type="ARBA" id="ARBA00022741"/>
    </source>
</evidence>
<name>A0A1H6W7A6_9FIRM</name>
<evidence type="ECO:0000256" key="7">
    <source>
        <dbReference type="SAM" id="Coils"/>
    </source>
</evidence>
<dbReference type="InterPro" id="IPR006073">
    <property type="entry name" value="GTP-bd"/>
</dbReference>
<dbReference type="AlphaFoldDB" id="A0A1H6W7A6"/>
<dbReference type="GO" id="GO:0005525">
    <property type="term" value="F:GTP binding"/>
    <property type="evidence" value="ECO:0007669"/>
    <property type="project" value="UniProtKB-UniRule"/>
</dbReference>
<protein>
    <recommendedName>
        <fullName evidence="6">GTPase HflX</fullName>
    </recommendedName>
    <alternativeName>
        <fullName evidence="6">GTP-binding protein HflX</fullName>
    </alternativeName>
</protein>
<dbReference type="EMBL" id="FNZK01000003">
    <property type="protein sequence ID" value="SEJ09937.1"/>
    <property type="molecule type" value="Genomic_DNA"/>
</dbReference>
<dbReference type="GO" id="GO:0046872">
    <property type="term" value="F:metal ion binding"/>
    <property type="evidence" value="ECO:0007669"/>
    <property type="project" value="UniProtKB-KW"/>
</dbReference>
<reference evidence="9 10" key="1">
    <citation type="submission" date="2016-10" db="EMBL/GenBank/DDBJ databases">
        <authorList>
            <person name="de Groot N.N."/>
        </authorList>
    </citation>
    <scope>NUCLEOTIDE SEQUENCE [LARGE SCALE GENOMIC DNA]</scope>
    <source>
        <strain evidence="9 10">DSM 2179</strain>
    </source>
</reference>
<evidence type="ECO:0000313" key="10">
    <source>
        <dbReference type="Proteomes" id="UP000199662"/>
    </source>
</evidence>
<dbReference type="PANTHER" id="PTHR10229">
    <property type="entry name" value="GTP-BINDING PROTEIN HFLX"/>
    <property type="match status" value="1"/>
</dbReference>
<dbReference type="Gene3D" id="6.10.250.2860">
    <property type="match status" value="1"/>
</dbReference>
<dbReference type="RefSeq" id="WP_091829514.1">
    <property type="nucleotide sequence ID" value="NZ_FNZK01000003.1"/>
</dbReference>
<keyword evidence="5 6" id="KW-0342">GTP-binding</keyword>
<evidence type="ECO:0000256" key="5">
    <source>
        <dbReference type="ARBA" id="ARBA00023134"/>
    </source>
</evidence>
<dbReference type="PANTHER" id="PTHR10229:SF0">
    <property type="entry name" value="GTP-BINDING PROTEIN 6-RELATED"/>
    <property type="match status" value="1"/>
</dbReference>
<organism evidence="9 10">
    <name type="scientific">Propionispira arboris</name>
    <dbReference type="NCBI Taxonomy" id="84035"/>
    <lineage>
        <taxon>Bacteria</taxon>
        <taxon>Bacillati</taxon>
        <taxon>Bacillota</taxon>
        <taxon>Negativicutes</taxon>
        <taxon>Selenomonadales</taxon>
        <taxon>Selenomonadaceae</taxon>
        <taxon>Propionispira</taxon>
    </lineage>
</organism>
<dbReference type="CDD" id="cd01878">
    <property type="entry name" value="HflX"/>
    <property type="match status" value="1"/>
</dbReference>
<dbReference type="NCBIfam" id="TIGR03156">
    <property type="entry name" value="GTP_HflX"/>
    <property type="match status" value="1"/>
</dbReference>
<dbReference type="InterPro" id="IPR025121">
    <property type="entry name" value="GTPase_HflX_N"/>
</dbReference>
<dbReference type="Proteomes" id="UP000199662">
    <property type="component" value="Unassembled WGS sequence"/>
</dbReference>
<dbReference type="InterPro" id="IPR042108">
    <property type="entry name" value="GTPase_HflX_N_sf"/>
</dbReference>